<proteinExistence type="predicted"/>
<evidence type="ECO:0000313" key="2">
    <source>
        <dbReference type="EMBL" id="NGP88710.1"/>
    </source>
</evidence>
<feature type="region of interest" description="Disordered" evidence="1">
    <location>
        <begin position="1"/>
        <end position="24"/>
    </location>
</feature>
<evidence type="ECO:0000313" key="3">
    <source>
        <dbReference type="Proteomes" id="UP000479132"/>
    </source>
</evidence>
<dbReference type="EMBL" id="JAALLS010000011">
    <property type="protein sequence ID" value="NGP88710.1"/>
    <property type="molecule type" value="Genomic_DNA"/>
</dbReference>
<comment type="caution">
    <text evidence="2">The sequence shown here is derived from an EMBL/GenBank/DDBJ whole genome shotgun (WGS) entry which is preliminary data.</text>
</comment>
<evidence type="ECO:0000256" key="1">
    <source>
        <dbReference type="SAM" id="MobiDB-lite"/>
    </source>
</evidence>
<dbReference type="RefSeq" id="WP_165268708.1">
    <property type="nucleotide sequence ID" value="NZ_JAALLS010000011.1"/>
</dbReference>
<keyword evidence="3" id="KW-1185">Reference proteome</keyword>
<dbReference type="AlphaFoldDB" id="A0A6M1TJD4"/>
<protein>
    <submittedName>
        <fullName evidence="2">Uncharacterized protein</fullName>
    </submittedName>
</protein>
<sequence length="114" mass="13564">MAITEDDLQSIFEAEKTEATPSQDELEFLEERARIESDTLPLLSIDQYEEQHALFCRYGLEKQMLERTEPHIRYLSRFKPGELLASSFYKQFRDKKIVRQYVEENIDLVNSENK</sequence>
<gene>
    <name evidence="2" type="ORF">G3569_10110</name>
</gene>
<dbReference type="Proteomes" id="UP000479132">
    <property type="component" value="Unassembled WGS sequence"/>
</dbReference>
<accession>A0A6M1TJD4</accession>
<organism evidence="2 3">
    <name type="scientific">Fodinibius halophilus</name>
    <dbReference type="NCBI Taxonomy" id="1736908"/>
    <lineage>
        <taxon>Bacteria</taxon>
        <taxon>Pseudomonadati</taxon>
        <taxon>Balneolota</taxon>
        <taxon>Balneolia</taxon>
        <taxon>Balneolales</taxon>
        <taxon>Balneolaceae</taxon>
        <taxon>Fodinibius</taxon>
    </lineage>
</organism>
<name>A0A6M1TJD4_9BACT</name>
<reference evidence="2 3" key="1">
    <citation type="submission" date="2020-02" db="EMBL/GenBank/DDBJ databases">
        <title>Aliifodinibius halophilus 2W32, complete genome.</title>
        <authorList>
            <person name="Li Y."/>
            <person name="Wu S."/>
        </authorList>
    </citation>
    <scope>NUCLEOTIDE SEQUENCE [LARGE SCALE GENOMIC DNA]</scope>
    <source>
        <strain evidence="2 3">2W32</strain>
    </source>
</reference>